<dbReference type="Proteomes" id="UP000765509">
    <property type="component" value="Unassembled WGS sequence"/>
</dbReference>
<proteinExistence type="predicted"/>
<keyword evidence="12" id="KW-0233">DNA recombination</keyword>
<dbReference type="GO" id="GO:0003964">
    <property type="term" value="F:RNA-directed DNA polymerase activity"/>
    <property type="evidence" value="ECO:0007669"/>
    <property type="project" value="UniProtKB-KW"/>
</dbReference>
<keyword evidence="6" id="KW-0378">Hydrolase</keyword>
<dbReference type="GO" id="GO:0004519">
    <property type="term" value="F:endonuclease activity"/>
    <property type="evidence" value="ECO:0007669"/>
    <property type="project" value="UniProtKB-KW"/>
</dbReference>
<dbReference type="InterPro" id="IPR012337">
    <property type="entry name" value="RNaseH-like_sf"/>
</dbReference>
<evidence type="ECO:0000256" key="11">
    <source>
        <dbReference type="ARBA" id="ARBA00022932"/>
    </source>
</evidence>
<reference evidence="17" key="1">
    <citation type="submission" date="2021-03" db="EMBL/GenBank/DDBJ databases">
        <title>Draft genome sequence of rust myrtle Austropuccinia psidii MF-1, a brazilian biotype.</title>
        <authorList>
            <person name="Quecine M.C."/>
            <person name="Pachon D.M.R."/>
            <person name="Bonatelli M.L."/>
            <person name="Correr F.H."/>
            <person name="Franceschini L.M."/>
            <person name="Leite T.F."/>
            <person name="Margarido G.R.A."/>
            <person name="Almeida C.A."/>
            <person name="Ferrarezi J.A."/>
            <person name="Labate C.A."/>
        </authorList>
    </citation>
    <scope>NUCLEOTIDE SEQUENCE</scope>
    <source>
        <strain evidence="17">MF-1</strain>
    </source>
</reference>
<evidence type="ECO:0000256" key="14">
    <source>
        <dbReference type="ARBA" id="ARBA00048173"/>
    </source>
</evidence>
<gene>
    <name evidence="17" type="ORF">O181_087781</name>
</gene>
<evidence type="ECO:0000259" key="16">
    <source>
        <dbReference type="PROSITE" id="PS50994"/>
    </source>
</evidence>
<dbReference type="Pfam" id="PF07727">
    <property type="entry name" value="RVT_2"/>
    <property type="match status" value="1"/>
</dbReference>
<comment type="catalytic activity">
    <reaction evidence="14">
        <text>DNA(n) + a 2'-deoxyribonucleoside 5'-triphosphate = DNA(n+1) + diphosphate</text>
        <dbReference type="Rhea" id="RHEA:22508"/>
        <dbReference type="Rhea" id="RHEA-COMP:17339"/>
        <dbReference type="Rhea" id="RHEA-COMP:17340"/>
        <dbReference type="ChEBI" id="CHEBI:33019"/>
        <dbReference type="ChEBI" id="CHEBI:61560"/>
        <dbReference type="ChEBI" id="CHEBI:173112"/>
        <dbReference type="EC" id="2.7.7.49"/>
    </reaction>
</comment>
<keyword evidence="3" id="KW-0540">Nuclease</keyword>
<dbReference type="GO" id="GO:0003887">
    <property type="term" value="F:DNA-directed DNA polymerase activity"/>
    <property type="evidence" value="ECO:0007669"/>
    <property type="project" value="UniProtKB-KW"/>
</dbReference>
<keyword evidence="5" id="KW-0255">Endonuclease</keyword>
<name>A0A9Q3IQA9_9BASI</name>
<keyword evidence="10" id="KW-0695">RNA-directed DNA polymerase</keyword>
<dbReference type="InterPro" id="IPR036397">
    <property type="entry name" value="RNaseH_sf"/>
</dbReference>
<evidence type="ECO:0000256" key="9">
    <source>
        <dbReference type="ARBA" id="ARBA00022908"/>
    </source>
</evidence>
<keyword evidence="1" id="KW-0815">Transposition</keyword>
<sequence length="750" mass="84923">MTKIPFKGTFPQPNHKLETIHMDLCGPISPESIFDYVKNHINKVKPQANSKVSNLILDNGPESKNTDLQNFFKSKGINHLTSAPYTPEQNPFAKRGNQTTVNKSRCLLLDSGLDLTYWAEAANTAVYLENLTPHKSLNFETPFFKWFNKKPSLKFLHPFGCKAIYLDNFLKSKFSSRGGAGVFLGYGEGHRMFRILDPETGKVKTTHHVKFNDHVFPNKNQETLNQNTESFVISGSLDIPSNTQINSNCSEIPKTPDNVELSPNGENDNNQNVPTDTLWQYKGYSWTTEPVDNSKEITSKLDPANILTNSRRTKKSANFVEAIVSDPKSFSQAIHHPDSKQWLAAIDNELFNMKTHQVWSSHEQDDSIHPLTTTWVFKKKTDTNGNLTKYKARLCVRGFNQREGIDYDDVFSLAGRLASLRLLLKFAHQHGFQVDQMDVQCAFLNGIPNKLLYIFRPDGYNEGSKILKANKLLYGLKKSPRCWHKALNDALLQMGLVPTKTDPCLYYSSDHNKPMWLFAHVDDLIFSGCWNEDFKAKIKFFFDMEDLGEVKYSLGILITQSTEGISMIQDKLIQQMLSEFNLENAQPLTSPLPSNINDLKSPDLEPCQNPPFHYQQAIGLLQYLVQGTRPDLAFSTSFMSQFLESPSEIHFKAVEHILKYLLGTKGLTLQLGGNNLQHDLNTIIGFSDADRGGSKECKSFSGSLIYYQGAIGWRSHKQKVVALSSAEAEYNALTECSQDLLWLKQLIYKI</sequence>
<dbReference type="InterPro" id="IPR043502">
    <property type="entry name" value="DNA/RNA_pol_sf"/>
</dbReference>
<accession>A0A9Q3IQA9</accession>
<evidence type="ECO:0000256" key="4">
    <source>
        <dbReference type="ARBA" id="ARBA00022723"/>
    </source>
</evidence>
<keyword evidence="8" id="KW-0694">RNA-binding</keyword>
<keyword evidence="11" id="KW-0808">Transferase</keyword>
<evidence type="ECO:0000256" key="15">
    <source>
        <dbReference type="ARBA" id="ARBA00049244"/>
    </source>
</evidence>
<keyword evidence="11" id="KW-0239">DNA-directed DNA polymerase</keyword>
<evidence type="ECO:0000256" key="13">
    <source>
        <dbReference type="ARBA" id="ARBA00023268"/>
    </source>
</evidence>
<dbReference type="PANTHER" id="PTHR42648:SF11">
    <property type="entry name" value="TRANSPOSON TY4-P GAG-POL POLYPROTEIN"/>
    <property type="match status" value="1"/>
</dbReference>
<keyword evidence="9" id="KW-0229">DNA integration</keyword>
<dbReference type="SUPFAM" id="SSF56672">
    <property type="entry name" value="DNA/RNA polymerases"/>
    <property type="match status" value="1"/>
</dbReference>
<dbReference type="Pfam" id="PF25597">
    <property type="entry name" value="SH3_retrovirus"/>
    <property type="match status" value="1"/>
</dbReference>
<dbReference type="OrthoDB" id="3693885at2759"/>
<dbReference type="InterPro" id="IPR057670">
    <property type="entry name" value="SH3_retrovirus"/>
</dbReference>
<dbReference type="GO" id="GO:0015074">
    <property type="term" value="P:DNA integration"/>
    <property type="evidence" value="ECO:0007669"/>
    <property type="project" value="UniProtKB-KW"/>
</dbReference>
<evidence type="ECO:0000313" key="17">
    <source>
        <dbReference type="EMBL" id="MBW0548066.1"/>
    </source>
</evidence>
<keyword evidence="18" id="KW-1185">Reference proteome</keyword>
<comment type="catalytic activity">
    <reaction evidence="15">
        <text>DNA(n) + a 2'-deoxyribonucleoside 5'-triphosphate = DNA(n+1) + diphosphate</text>
        <dbReference type="Rhea" id="RHEA:22508"/>
        <dbReference type="Rhea" id="RHEA-COMP:17339"/>
        <dbReference type="Rhea" id="RHEA-COMP:17340"/>
        <dbReference type="ChEBI" id="CHEBI:33019"/>
        <dbReference type="ChEBI" id="CHEBI:61560"/>
        <dbReference type="ChEBI" id="CHEBI:173112"/>
        <dbReference type="EC" id="2.7.7.7"/>
    </reaction>
</comment>
<dbReference type="Gene3D" id="3.30.420.10">
    <property type="entry name" value="Ribonuclease H-like superfamily/Ribonuclease H"/>
    <property type="match status" value="1"/>
</dbReference>
<dbReference type="PANTHER" id="PTHR42648">
    <property type="entry name" value="TRANSPOSASE, PUTATIVE-RELATED"/>
    <property type="match status" value="1"/>
</dbReference>
<evidence type="ECO:0000256" key="1">
    <source>
        <dbReference type="ARBA" id="ARBA00022578"/>
    </source>
</evidence>
<dbReference type="InterPro" id="IPR013103">
    <property type="entry name" value="RVT_2"/>
</dbReference>
<comment type="caution">
    <text evidence="17">The sequence shown here is derived from an EMBL/GenBank/DDBJ whole genome shotgun (WGS) entry which is preliminary data.</text>
</comment>
<keyword evidence="13" id="KW-0511">Multifunctional enzyme</keyword>
<dbReference type="CDD" id="cd09272">
    <property type="entry name" value="RNase_HI_RT_Ty1"/>
    <property type="match status" value="1"/>
</dbReference>
<dbReference type="AlphaFoldDB" id="A0A9Q3IQA9"/>
<evidence type="ECO:0000256" key="5">
    <source>
        <dbReference type="ARBA" id="ARBA00022759"/>
    </source>
</evidence>
<dbReference type="PROSITE" id="PS50994">
    <property type="entry name" value="INTEGRASE"/>
    <property type="match status" value="1"/>
</dbReference>
<feature type="domain" description="Integrase catalytic" evidence="16">
    <location>
        <begin position="55"/>
        <end position="150"/>
    </location>
</feature>
<evidence type="ECO:0000256" key="2">
    <source>
        <dbReference type="ARBA" id="ARBA00022695"/>
    </source>
</evidence>
<evidence type="ECO:0000256" key="6">
    <source>
        <dbReference type="ARBA" id="ARBA00022801"/>
    </source>
</evidence>
<protein>
    <recommendedName>
        <fullName evidence="16">Integrase catalytic domain-containing protein</fullName>
    </recommendedName>
</protein>
<dbReference type="GO" id="GO:0032196">
    <property type="term" value="P:transposition"/>
    <property type="evidence" value="ECO:0007669"/>
    <property type="project" value="UniProtKB-KW"/>
</dbReference>
<keyword evidence="2" id="KW-0548">Nucleotidyltransferase</keyword>
<evidence type="ECO:0000313" key="18">
    <source>
        <dbReference type="Proteomes" id="UP000765509"/>
    </source>
</evidence>
<keyword evidence="4" id="KW-0479">Metal-binding</keyword>
<evidence type="ECO:0000256" key="8">
    <source>
        <dbReference type="ARBA" id="ARBA00022884"/>
    </source>
</evidence>
<dbReference type="InterPro" id="IPR039537">
    <property type="entry name" value="Retrotran_Ty1/copia-like"/>
</dbReference>
<dbReference type="EMBL" id="AVOT02053200">
    <property type="protein sequence ID" value="MBW0548066.1"/>
    <property type="molecule type" value="Genomic_DNA"/>
</dbReference>
<dbReference type="InterPro" id="IPR001584">
    <property type="entry name" value="Integrase_cat-core"/>
</dbReference>
<dbReference type="SUPFAM" id="SSF53098">
    <property type="entry name" value="Ribonuclease H-like"/>
    <property type="match status" value="1"/>
</dbReference>
<evidence type="ECO:0000256" key="7">
    <source>
        <dbReference type="ARBA" id="ARBA00022842"/>
    </source>
</evidence>
<evidence type="ECO:0000256" key="12">
    <source>
        <dbReference type="ARBA" id="ARBA00023172"/>
    </source>
</evidence>
<organism evidence="17 18">
    <name type="scientific">Austropuccinia psidii MF-1</name>
    <dbReference type="NCBI Taxonomy" id="1389203"/>
    <lineage>
        <taxon>Eukaryota</taxon>
        <taxon>Fungi</taxon>
        <taxon>Dikarya</taxon>
        <taxon>Basidiomycota</taxon>
        <taxon>Pucciniomycotina</taxon>
        <taxon>Pucciniomycetes</taxon>
        <taxon>Pucciniales</taxon>
        <taxon>Sphaerophragmiaceae</taxon>
        <taxon>Austropuccinia</taxon>
    </lineage>
</organism>
<dbReference type="GO" id="GO:0046872">
    <property type="term" value="F:metal ion binding"/>
    <property type="evidence" value="ECO:0007669"/>
    <property type="project" value="UniProtKB-KW"/>
</dbReference>
<dbReference type="GO" id="GO:0006310">
    <property type="term" value="P:DNA recombination"/>
    <property type="evidence" value="ECO:0007669"/>
    <property type="project" value="UniProtKB-KW"/>
</dbReference>
<evidence type="ECO:0000256" key="3">
    <source>
        <dbReference type="ARBA" id="ARBA00022722"/>
    </source>
</evidence>
<dbReference type="GO" id="GO:0016787">
    <property type="term" value="F:hydrolase activity"/>
    <property type="evidence" value="ECO:0007669"/>
    <property type="project" value="UniProtKB-KW"/>
</dbReference>
<keyword evidence="7" id="KW-0460">Magnesium</keyword>
<evidence type="ECO:0000256" key="10">
    <source>
        <dbReference type="ARBA" id="ARBA00022918"/>
    </source>
</evidence>
<dbReference type="GO" id="GO:0003723">
    <property type="term" value="F:RNA binding"/>
    <property type="evidence" value="ECO:0007669"/>
    <property type="project" value="UniProtKB-KW"/>
</dbReference>
<dbReference type="GO" id="GO:0005634">
    <property type="term" value="C:nucleus"/>
    <property type="evidence" value="ECO:0007669"/>
    <property type="project" value="UniProtKB-ARBA"/>
</dbReference>